<evidence type="ECO:0000256" key="1">
    <source>
        <dbReference type="SAM" id="SignalP"/>
    </source>
</evidence>
<dbReference type="InterPro" id="IPR017853">
    <property type="entry name" value="GH"/>
</dbReference>
<name>A0A8K0NQJ0_9TREE</name>
<sequence>MQLQATFWAAVLAALATTPLAFGAPTDSAELAKRAGDTTTISLDQCSGTPQLYAQGILYGLGVDPNTPPQSYLDDLKINYEAAGGAQVSPSPGGYAVNMNDYNYRFSTAVTAFKRIRARNGVFALKMADLWGADETTGNNFPFPGDNGDWTKWSAFLQQVINDVKSNGMANSYTTQLECWNEPDINFGGRPQAQFNEAFVRCAKALRAAFPQGGTFLPVNGPATASRPDPSNGWWQSFASYLQNNGGTAVQPDVWTWHLEENNNNDPVYSSQYLKSWLPGYGLNNGIGYQISEYSIRSQQVPSWQAWFKARFQRVGFNGLRGNWASGSQLNDLMAQLLIKNSDGSYSTTGDYQVWKYYANMNNSPCGTTAGNSVDAYATAGNGNATALIGSQGYTGTVNVVFNAISSKFGTAKSLKGTIIRFPYNNGGAVTGWQTAQTLTVPVNSNSATVTFNADNQYDGWAVRLTQ</sequence>
<proteinExistence type="predicted"/>
<evidence type="ECO:0000313" key="3">
    <source>
        <dbReference type="Proteomes" id="UP000812966"/>
    </source>
</evidence>
<dbReference type="Gene3D" id="3.20.20.80">
    <property type="entry name" value="Glycosidases"/>
    <property type="match status" value="1"/>
</dbReference>
<comment type="caution">
    <text evidence="2">The sequence shown here is derived from an EMBL/GenBank/DDBJ whole genome shotgun (WGS) entry which is preliminary data.</text>
</comment>
<dbReference type="OrthoDB" id="3445803at2759"/>
<dbReference type="Proteomes" id="UP000812966">
    <property type="component" value="Unassembled WGS sequence"/>
</dbReference>
<protein>
    <recommendedName>
        <fullName evidence="4">Glycoside hydrolase family 39 protein</fullName>
    </recommendedName>
</protein>
<feature type="signal peptide" evidence="1">
    <location>
        <begin position="1"/>
        <end position="23"/>
    </location>
</feature>
<gene>
    <name evidence="2" type="ORF">FFLO_03755</name>
</gene>
<organism evidence="2 3">
    <name type="scientific">Filobasidium floriforme</name>
    <dbReference type="NCBI Taxonomy" id="5210"/>
    <lineage>
        <taxon>Eukaryota</taxon>
        <taxon>Fungi</taxon>
        <taxon>Dikarya</taxon>
        <taxon>Basidiomycota</taxon>
        <taxon>Agaricomycotina</taxon>
        <taxon>Tremellomycetes</taxon>
        <taxon>Filobasidiales</taxon>
        <taxon>Filobasidiaceae</taxon>
        <taxon>Filobasidium</taxon>
    </lineage>
</organism>
<dbReference type="EMBL" id="JABELV010000071">
    <property type="protein sequence ID" value="KAG7532206.1"/>
    <property type="molecule type" value="Genomic_DNA"/>
</dbReference>
<evidence type="ECO:0000313" key="2">
    <source>
        <dbReference type="EMBL" id="KAG7532206.1"/>
    </source>
</evidence>
<dbReference type="SUPFAM" id="SSF51445">
    <property type="entry name" value="(Trans)glycosidases"/>
    <property type="match status" value="1"/>
</dbReference>
<reference evidence="2" key="1">
    <citation type="submission" date="2020-04" db="EMBL/GenBank/DDBJ databases">
        <title>Analysis of mating type loci in Filobasidium floriforme.</title>
        <authorList>
            <person name="Nowrousian M."/>
        </authorList>
    </citation>
    <scope>NUCLEOTIDE SEQUENCE</scope>
    <source>
        <strain evidence="2">CBS 6242</strain>
    </source>
</reference>
<accession>A0A8K0NQJ0</accession>
<dbReference type="AlphaFoldDB" id="A0A8K0NQJ0"/>
<keyword evidence="1" id="KW-0732">Signal</keyword>
<keyword evidence="3" id="KW-1185">Reference proteome</keyword>
<feature type="chain" id="PRO_5035448948" description="Glycoside hydrolase family 39 protein" evidence="1">
    <location>
        <begin position="24"/>
        <end position="467"/>
    </location>
</feature>
<evidence type="ECO:0008006" key="4">
    <source>
        <dbReference type="Google" id="ProtNLM"/>
    </source>
</evidence>